<evidence type="ECO:0000313" key="2">
    <source>
        <dbReference type="EMBL" id="KAF2715061.1"/>
    </source>
</evidence>
<dbReference type="Gene3D" id="3.30.70.100">
    <property type="match status" value="1"/>
</dbReference>
<feature type="non-terminal residue" evidence="2">
    <location>
        <position position="56"/>
    </location>
</feature>
<accession>A0A6G1KRN9</accession>
<name>A0A6G1KRN9_9PLEO</name>
<dbReference type="OrthoDB" id="1601230at2759"/>
<keyword evidence="3" id="KW-1185">Reference proteome</keyword>
<dbReference type="InterPro" id="IPR013097">
    <property type="entry name" value="Dabb"/>
</dbReference>
<gene>
    <name evidence="2" type="ORF">K504DRAFT_396036</name>
</gene>
<evidence type="ECO:0000313" key="3">
    <source>
        <dbReference type="Proteomes" id="UP000799428"/>
    </source>
</evidence>
<protein>
    <recommendedName>
        <fullName evidence="1">Stress-response A/B barrel domain-containing protein</fullName>
    </recommendedName>
</protein>
<feature type="domain" description="Stress-response A/B barrel" evidence="1">
    <location>
        <begin position="3"/>
        <end position="56"/>
    </location>
</feature>
<dbReference type="SUPFAM" id="SSF54909">
    <property type="entry name" value="Dimeric alpha+beta barrel"/>
    <property type="match status" value="1"/>
</dbReference>
<reference evidence="2" key="1">
    <citation type="journal article" date="2020" name="Stud. Mycol.">
        <title>101 Dothideomycetes genomes: a test case for predicting lifestyles and emergence of pathogens.</title>
        <authorList>
            <person name="Haridas S."/>
            <person name="Albert R."/>
            <person name="Binder M."/>
            <person name="Bloem J."/>
            <person name="Labutti K."/>
            <person name="Salamov A."/>
            <person name="Andreopoulos B."/>
            <person name="Baker S."/>
            <person name="Barry K."/>
            <person name="Bills G."/>
            <person name="Bluhm B."/>
            <person name="Cannon C."/>
            <person name="Castanera R."/>
            <person name="Culley D."/>
            <person name="Daum C."/>
            <person name="Ezra D."/>
            <person name="Gonzalez J."/>
            <person name="Henrissat B."/>
            <person name="Kuo A."/>
            <person name="Liang C."/>
            <person name="Lipzen A."/>
            <person name="Lutzoni F."/>
            <person name="Magnuson J."/>
            <person name="Mondo S."/>
            <person name="Nolan M."/>
            <person name="Ohm R."/>
            <person name="Pangilinan J."/>
            <person name="Park H.-J."/>
            <person name="Ramirez L."/>
            <person name="Alfaro M."/>
            <person name="Sun H."/>
            <person name="Tritt A."/>
            <person name="Yoshinaga Y."/>
            <person name="Zwiers L.-H."/>
            <person name="Turgeon B."/>
            <person name="Goodwin S."/>
            <person name="Spatafora J."/>
            <person name="Crous P."/>
            <person name="Grigoriev I."/>
        </authorList>
    </citation>
    <scope>NUCLEOTIDE SEQUENCE</scope>
    <source>
        <strain evidence="2">CBS 279.74</strain>
    </source>
</reference>
<evidence type="ECO:0000259" key="1">
    <source>
        <dbReference type="PROSITE" id="PS51502"/>
    </source>
</evidence>
<dbReference type="AlphaFoldDB" id="A0A6G1KRN9"/>
<dbReference type="InterPro" id="IPR011008">
    <property type="entry name" value="Dimeric_a/b-barrel"/>
</dbReference>
<proteinExistence type="predicted"/>
<sequence>MSVTHIVLFQFKSAVSPAAIKDFTSRMLALKHHCLHPTSNKKYIKSLSGGTDNSPE</sequence>
<dbReference type="PROSITE" id="PS51502">
    <property type="entry name" value="S_R_A_B_BARREL"/>
    <property type="match status" value="1"/>
</dbReference>
<dbReference type="Proteomes" id="UP000799428">
    <property type="component" value="Unassembled WGS sequence"/>
</dbReference>
<dbReference type="EMBL" id="MU005764">
    <property type="protein sequence ID" value="KAF2715061.1"/>
    <property type="molecule type" value="Genomic_DNA"/>
</dbReference>
<organism evidence="2 3">
    <name type="scientific">Pleomassaria siparia CBS 279.74</name>
    <dbReference type="NCBI Taxonomy" id="1314801"/>
    <lineage>
        <taxon>Eukaryota</taxon>
        <taxon>Fungi</taxon>
        <taxon>Dikarya</taxon>
        <taxon>Ascomycota</taxon>
        <taxon>Pezizomycotina</taxon>
        <taxon>Dothideomycetes</taxon>
        <taxon>Pleosporomycetidae</taxon>
        <taxon>Pleosporales</taxon>
        <taxon>Pleomassariaceae</taxon>
        <taxon>Pleomassaria</taxon>
    </lineage>
</organism>